<evidence type="ECO:0000313" key="2">
    <source>
        <dbReference type="EMBL" id="ELR63066.1"/>
    </source>
</evidence>
<name>L8J2V0_9GAMM</name>
<accession>L8J2V0</accession>
<sequence>MKDKVTDIKQNQQKKCTKNNDSASDAFLKSISNNMPEPEGLASGGDMKDILKELDNEEENSIKRS</sequence>
<dbReference type="PATRIC" id="fig|1056511.3.peg.4960"/>
<dbReference type="AlphaFoldDB" id="L8J2V0"/>
<evidence type="ECO:0000313" key="3">
    <source>
        <dbReference type="Proteomes" id="UP000011134"/>
    </source>
</evidence>
<protein>
    <submittedName>
        <fullName evidence="2">Uncharacterized protein</fullName>
    </submittedName>
</protein>
<gene>
    <name evidence="2" type="ORF">C942_04872</name>
</gene>
<dbReference type="EMBL" id="AMZO01000079">
    <property type="protein sequence ID" value="ELR63066.1"/>
    <property type="molecule type" value="Genomic_DNA"/>
</dbReference>
<dbReference type="RefSeq" id="WP_007471638.1">
    <property type="nucleotide sequence ID" value="NZ_AMZO01000079.1"/>
</dbReference>
<comment type="caution">
    <text evidence="2">The sequence shown here is derived from an EMBL/GenBank/DDBJ whole genome shotgun (WGS) entry which is preliminary data.</text>
</comment>
<organism evidence="2 3">
    <name type="scientific">Photobacterium marinum</name>
    <dbReference type="NCBI Taxonomy" id="1056511"/>
    <lineage>
        <taxon>Bacteria</taxon>
        <taxon>Pseudomonadati</taxon>
        <taxon>Pseudomonadota</taxon>
        <taxon>Gammaproteobacteria</taxon>
        <taxon>Vibrionales</taxon>
        <taxon>Vibrionaceae</taxon>
        <taxon>Photobacterium</taxon>
    </lineage>
</organism>
<dbReference type="Proteomes" id="UP000011134">
    <property type="component" value="Unassembled WGS sequence"/>
</dbReference>
<reference evidence="2 3" key="1">
    <citation type="submission" date="2012-12" db="EMBL/GenBank/DDBJ databases">
        <title>Genome Assembly of Photobacterium sp. AK15.</title>
        <authorList>
            <person name="Khatri I."/>
            <person name="Vaidya B."/>
            <person name="Srinivas T.N.R."/>
            <person name="Subramanian S."/>
            <person name="Pinnaka A."/>
        </authorList>
    </citation>
    <scope>NUCLEOTIDE SEQUENCE [LARGE SCALE GENOMIC DNA]</scope>
    <source>
        <strain evidence="2 3">AK15</strain>
    </source>
</reference>
<feature type="region of interest" description="Disordered" evidence="1">
    <location>
        <begin position="1"/>
        <end position="48"/>
    </location>
</feature>
<keyword evidence="3" id="KW-1185">Reference proteome</keyword>
<proteinExistence type="predicted"/>
<evidence type="ECO:0000256" key="1">
    <source>
        <dbReference type="SAM" id="MobiDB-lite"/>
    </source>
</evidence>